<dbReference type="EMBL" id="KL197716">
    <property type="protein sequence ID" value="KDQ58887.1"/>
    <property type="molecule type" value="Genomic_DNA"/>
</dbReference>
<evidence type="ECO:0000313" key="1">
    <source>
        <dbReference type="EMBL" id="KDQ58887.1"/>
    </source>
</evidence>
<dbReference type="Proteomes" id="UP000027265">
    <property type="component" value="Unassembled WGS sequence"/>
</dbReference>
<protein>
    <recommendedName>
        <fullName evidence="3">hAT-like transposase RNase-H fold domain-containing protein</fullName>
    </recommendedName>
</protein>
<dbReference type="InParanoid" id="A0A067Q5W5"/>
<proteinExistence type="predicted"/>
<dbReference type="AlphaFoldDB" id="A0A067Q5W5"/>
<evidence type="ECO:0000313" key="2">
    <source>
        <dbReference type="Proteomes" id="UP000027265"/>
    </source>
</evidence>
<dbReference type="HOGENOM" id="CLU_096306_1_0_1"/>
<evidence type="ECO:0008006" key="3">
    <source>
        <dbReference type="Google" id="ProtNLM"/>
    </source>
</evidence>
<keyword evidence="2" id="KW-1185">Reference proteome</keyword>
<reference evidence="2" key="1">
    <citation type="journal article" date="2014" name="Proc. Natl. Acad. Sci. U.S.A.">
        <title>Extensive sampling of basidiomycete genomes demonstrates inadequacy of the white-rot/brown-rot paradigm for wood decay fungi.</title>
        <authorList>
            <person name="Riley R."/>
            <person name="Salamov A.A."/>
            <person name="Brown D.W."/>
            <person name="Nagy L.G."/>
            <person name="Floudas D."/>
            <person name="Held B.W."/>
            <person name="Levasseur A."/>
            <person name="Lombard V."/>
            <person name="Morin E."/>
            <person name="Otillar R."/>
            <person name="Lindquist E.A."/>
            <person name="Sun H."/>
            <person name="LaButti K.M."/>
            <person name="Schmutz J."/>
            <person name="Jabbour D."/>
            <person name="Luo H."/>
            <person name="Baker S.E."/>
            <person name="Pisabarro A.G."/>
            <person name="Walton J.D."/>
            <person name="Blanchette R.A."/>
            <person name="Henrissat B."/>
            <person name="Martin F."/>
            <person name="Cullen D."/>
            <person name="Hibbett D.S."/>
            <person name="Grigoriev I.V."/>
        </authorList>
    </citation>
    <scope>NUCLEOTIDE SEQUENCE [LARGE SCALE GENOMIC DNA]</scope>
    <source>
        <strain evidence="2">MUCL 33604</strain>
    </source>
</reference>
<sequence>MITELNTILPNFPGPSNCSRCFLHVVNLIAKQLLKLFDVQGKDAEGALDAVEEELLRLAAGIDLKEMTTIAEGRNKGDQEIDDVDSLVDKTASLTADEHAALQEEVAPVRLVLIKLWKFAFKVIHSTTKLLPAWYRCLKEQRPKLSQRLMLHNITTRWNSTFDMLDFALEY</sequence>
<dbReference type="OrthoDB" id="3252425at2759"/>
<accession>A0A067Q5W5</accession>
<name>A0A067Q5W5_9AGAM</name>
<organism evidence="1 2">
    <name type="scientific">Jaapia argillacea MUCL 33604</name>
    <dbReference type="NCBI Taxonomy" id="933084"/>
    <lineage>
        <taxon>Eukaryota</taxon>
        <taxon>Fungi</taxon>
        <taxon>Dikarya</taxon>
        <taxon>Basidiomycota</taxon>
        <taxon>Agaricomycotina</taxon>
        <taxon>Agaricomycetes</taxon>
        <taxon>Agaricomycetidae</taxon>
        <taxon>Jaapiales</taxon>
        <taxon>Jaapiaceae</taxon>
        <taxon>Jaapia</taxon>
    </lineage>
</organism>
<gene>
    <name evidence="1" type="ORF">JAAARDRAFT_127421</name>
</gene>